<dbReference type="Pfam" id="PF00990">
    <property type="entry name" value="GGDEF"/>
    <property type="match status" value="1"/>
</dbReference>
<accession>A0A3C1KUL5</accession>
<gene>
    <name evidence="8" type="ORF">DCP75_19640</name>
</gene>
<dbReference type="FunFam" id="3.30.70.270:FF:000001">
    <property type="entry name" value="Diguanylate cyclase domain protein"/>
    <property type="match status" value="1"/>
</dbReference>
<dbReference type="SUPFAM" id="SSF55073">
    <property type="entry name" value="Nucleotide cyclase"/>
    <property type="match status" value="1"/>
</dbReference>
<dbReference type="PANTHER" id="PTHR44757">
    <property type="entry name" value="DIGUANYLATE CYCLASE DGCP"/>
    <property type="match status" value="1"/>
</dbReference>
<evidence type="ECO:0000313" key="8">
    <source>
        <dbReference type="EMBL" id="HAN29886.1"/>
    </source>
</evidence>
<dbReference type="CDD" id="cd01949">
    <property type="entry name" value="GGDEF"/>
    <property type="match status" value="1"/>
</dbReference>
<feature type="transmembrane region" description="Helical" evidence="5">
    <location>
        <begin position="93"/>
        <end position="112"/>
    </location>
</feature>
<comment type="cofactor">
    <cofactor evidence="1">
        <name>Mg(2+)</name>
        <dbReference type="ChEBI" id="CHEBI:18420"/>
    </cofactor>
</comment>
<name>A0A3C1KUL5_9GAMM</name>
<dbReference type="CDD" id="cd01948">
    <property type="entry name" value="EAL"/>
    <property type="match status" value="1"/>
</dbReference>
<feature type="transmembrane region" description="Helical" evidence="5">
    <location>
        <begin position="168"/>
        <end position="186"/>
    </location>
</feature>
<dbReference type="InterPro" id="IPR000160">
    <property type="entry name" value="GGDEF_dom"/>
</dbReference>
<dbReference type="NCBIfam" id="TIGR00254">
    <property type="entry name" value="GGDEF"/>
    <property type="match status" value="1"/>
</dbReference>
<dbReference type="PANTHER" id="PTHR44757:SF2">
    <property type="entry name" value="BIOFILM ARCHITECTURE MAINTENANCE PROTEIN MBAA"/>
    <property type="match status" value="1"/>
</dbReference>
<dbReference type="InterPro" id="IPR052155">
    <property type="entry name" value="Biofilm_reg_signaling"/>
</dbReference>
<sequence>MVGASRGSDTAIETETVREGLVKLLYESLRLSLSMSVLNGFILAAIMFPVLGLARVGPWYLALLLISALRWQDMLAYQRAPSQHGARVWERRAFLGAVVAGTVWGAAGWVLFAPHDPVEQVILAFVLAGMAAGALSVLSSLRYAVNAFLVISLSPLILRFLLEGGRVGWLMGGMALLFMIALYVTARRLNTTITDSLRTRYDCQQAENSASYQARFDDLTQLPNRRYLREQTQRNLARSRRHGIGGALLFLDLDNFKTVNDSLGHPVGDHVLRQVADRLRTRLRTEDIAARLGGDEFVVLLSDLSVDGQTAEAAAMHFAEDLQHVLTDHPYETQEHVLHMSASIGITVFPGNGTDIDDLMRQADTAMYDAKASGRNAISFYHGALHEAASLRLQLDRELRVALRGDQLCLHYQPMVDQNGQISGLEALLRWNHPERGMIPPAEFIPIAEETGIILELGEWVLSTACRDLVRLQRRFGDATPSISVNLSARQFRLPSLVDTVVAIAADAGAPLSKLCLEVTEGSLMDNVERAISTMESLRALGVKFSVDDFGTGYSSLAYLKKLPVDNIKIDQSFVRDVLLDHNDAGIVGAILAMAQHLGLATVAEGVESVEVRDFLVAGHCTYFQGYYFSRPLLFEHVISFIDQASRQRA</sequence>
<dbReference type="SMART" id="SM00267">
    <property type="entry name" value="GGDEF"/>
    <property type="match status" value="1"/>
</dbReference>
<dbReference type="Proteomes" id="UP000259273">
    <property type="component" value="Unassembled WGS sequence"/>
</dbReference>
<dbReference type="EMBL" id="DMND01000266">
    <property type="protein sequence ID" value="HAN29886.1"/>
    <property type="molecule type" value="Genomic_DNA"/>
</dbReference>
<evidence type="ECO:0000259" key="7">
    <source>
        <dbReference type="PROSITE" id="PS50887"/>
    </source>
</evidence>
<dbReference type="InterPro" id="IPR029787">
    <property type="entry name" value="Nucleotide_cyclase"/>
</dbReference>
<dbReference type="PROSITE" id="PS50887">
    <property type="entry name" value="GGDEF"/>
    <property type="match status" value="1"/>
</dbReference>
<dbReference type="PROSITE" id="PS50883">
    <property type="entry name" value="EAL"/>
    <property type="match status" value="1"/>
</dbReference>
<dbReference type="GO" id="GO:0071732">
    <property type="term" value="P:cellular response to nitric oxide"/>
    <property type="evidence" value="ECO:0007669"/>
    <property type="project" value="UniProtKB-ARBA"/>
</dbReference>
<evidence type="ECO:0000256" key="2">
    <source>
        <dbReference type="ARBA" id="ARBA00012282"/>
    </source>
</evidence>
<evidence type="ECO:0000256" key="3">
    <source>
        <dbReference type="ARBA" id="ARBA00022636"/>
    </source>
</evidence>
<dbReference type="Pfam" id="PF00563">
    <property type="entry name" value="EAL"/>
    <property type="match status" value="1"/>
</dbReference>
<dbReference type="SMART" id="SM00052">
    <property type="entry name" value="EAL"/>
    <property type="match status" value="1"/>
</dbReference>
<evidence type="ECO:0000313" key="9">
    <source>
        <dbReference type="Proteomes" id="UP000259273"/>
    </source>
</evidence>
<protein>
    <recommendedName>
        <fullName evidence="2">cyclic-guanylate-specific phosphodiesterase</fullName>
        <ecNumber evidence="2">3.1.4.52</ecNumber>
    </recommendedName>
</protein>
<keyword evidence="5" id="KW-0472">Membrane</keyword>
<feature type="domain" description="EAL" evidence="6">
    <location>
        <begin position="392"/>
        <end position="646"/>
    </location>
</feature>
<evidence type="ECO:0000259" key="6">
    <source>
        <dbReference type="PROSITE" id="PS50883"/>
    </source>
</evidence>
<evidence type="ECO:0000256" key="4">
    <source>
        <dbReference type="ARBA" id="ARBA00051114"/>
    </source>
</evidence>
<dbReference type="Gene3D" id="3.20.20.450">
    <property type="entry name" value="EAL domain"/>
    <property type="match status" value="1"/>
</dbReference>
<dbReference type="InterPro" id="IPR035919">
    <property type="entry name" value="EAL_sf"/>
</dbReference>
<feature type="transmembrane region" description="Helical" evidence="5">
    <location>
        <begin position="143"/>
        <end position="162"/>
    </location>
</feature>
<dbReference type="FunFam" id="3.20.20.450:FF:000001">
    <property type="entry name" value="Cyclic di-GMP phosphodiesterase yahA"/>
    <property type="match status" value="1"/>
</dbReference>
<organism evidence="8 9">
    <name type="scientific">Haliea salexigens</name>
    <dbReference type="NCBI Taxonomy" id="287487"/>
    <lineage>
        <taxon>Bacteria</taxon>
        <taxon>Pseudomonadati</taxon>
        <taxon>Pseudomonadota</taxon>
        <taxon>Gammaproteobacteria</taxon>
        <taxon>Cellvibrionales</taxon>
        <taxon>Halieaceae</taxon>
        <taxon>Haliea</taxon>
    </lineage>
</organism>
<dbReference type="InterPro" id="IPR043128">
    <property type="entry name" value="Rev_trsase/Diguanyl_cyclase"/>
</dbReference>
<dbReference type="GO" id="GO:0071111">
    <property type="term" value="F:cyclic-guanylate-specific phosphodiesterase activity"/>
    <property type="evidence" value="ECO:0007669"/>
    <property type="project" value="UniProtKB-EC"/>
</dbReference>
<dbReference type="InterPro" id="IPR001633">
    <property type="entry name" value="EAL_dom"/>
</dbReference>
<keyword evidence="3" id="KW-0973">c-di-GMP</keyword>
<keyword evidence="5" id="KW-0812">Transmembrane</keyword>
<evidence type="ECO:0000256" key="1">
    <source>
        <dbReference type="ARBA" id="ARBA00001946"/>
    </source>
</evidence>
<evidence type="ECO:0000256" key="5">
    <source>
        <dbReference type="SAM" id="Phobius"/>
    </source>
</evidence>
<feature type="domain" description="GGDEF" evidence="7">
    <location>
        <begin position="244"/>
        <end position="383"/>
    </location>
</feature>
<dbReference type="EC" id="3.1.4.52" evidence="2"/>
<comment type="catalytic activity">
    <reaction evidence="4">
        <text>3',3'-c-di-GMP + H2O = 5'-phosphoguanylyl(3'-&gt;5')guanosine + H(+)</text>
        <dbReference type="Rhea" id="RHEA:24902"/>
        <dbReference type="ChEBI" id="CHEBI:15377"/>
        <dbReference type="ChEBI" id="CHEBI:15378"/>
        <dbReference type="ChEBI" id="CHEBI:58754"/>
        <dbReference type="ChEBI" id="CHEBI:58805"/>
        <dbReference type="EC" id="3.1.4.52"/>
    </reaction>
    <physiologicalReaction direction="left-to-right" evidence="4">
        <dbReference type="Rhea" id="RHEA:24903"/>
    </physiologicalReaction>
</comment>
<dbReference type="Gene3D" id="3.30.70.270">
    <property type="match status" value="1"/>
</dbReference>
<feature type="transmembrane region" description="Helical" evidence="5">
    <location>
        <begin position="118"/>
        <end position="138"/>
    </location>
</feature>
<proteinExistence type="predicted"/>
<keyword evidence="5" id="KW-1133">Transmembrane helix</keyword>
<dbReference type="AlphaFoldDB" id="A0A3C1KUL5"/>
<comment type="caution">
    <text evidence="8">The sequence shown here is derived from an EMBL/GenBank/DDBJ whole genome shotgun (WGS) entry which is preliminary data.</text>
</comment>
<reference evidence="8 9" key="1">
    <citation type="journal article" date="2018" name="Nat. Biotechnol.">
        <title>A standardized bacterial taxonomy based on genome phylogeny substantially revises the tree of life.</title>
        <authorList>
            <person name="Parks D.H."/>
            <person name="Chuvochina M."/>
            <person name="Waite D.W."/>
            <person name="Rinke C."/>
            <person name="Skarshewski A."/>
            <person name="Chaumeil P.A."/>
            <person name="Hugenholtz P."/>
        </authorList>
    </citation>
    <scope>NUCLEOTIDE SEQUENCE [LARGE SCALE GENOMIC DNA]</scope>
    <source>
        <strain evidence="8">UBA9158</strain>
    </source>
</reference>
<dbReference type="SUPFAM" id="SSF141868">
    <property type="entry name" value="EAL domain-like"/>
    <property type="match status" value="1"/>
</dbReference>